<name>A0A1G7FQS1_9SPHI</name>
<evidence type="ECO:0000256" key="1">
    <source>
        <dbReference type="SAM" id="Phobius"/>
    </source>
</evidence>
<keyword evidence="1" id="KW-1133">Transmembrane helix</keyword>
<organism evidence="2 3">
    <name type="scientific">Mucilaginibacter pineti</name>
    <dbReference type="NCBI Taxonomy" id="1391627"/>
    <lineage>
        <taxon>Bacteria</taxon>
        <taxon>Pseudomonadati</taxon>
        <taxon>Bacteroidota</taxon>
        <taxon>Sphingobacteriia</taxon>
        <taxon>Sphingobacteriales</taxon>
        <taxon>Sphingobacteriaceae</taxon>
        <taxon>Mucilaginibacter</taxon>
    </lineage>
</organism>
<keyword evidence="3" id="KW-1185">Reference proteome</keyword>
<evidence type="ECO:0000313" key="2">
    <source>
        <dbReference type="EMBL" id="SDE78276.1"/>
    </source>
</evidence>
<keyword evidence="1" id="KW-0472">Membrane</keyword>
<protein>
    <submittedName>
        <fullName evidence="2">Uncharacterized protein</fullName>
    </submittedName>
</protein>
<dbReference type="EMBL" id="FNAI01000009">
    <property type="protein sequence ID" value="SDE78276.1"/>
    <property type="molecule type" value="Genomic_DNA"/>
</dbReference>
<proteinExistence type="predicted"/>
<dbReference type="Proteomes" id="UP000199072">
    <property type="component" value="Unassembled WGS sequence"/>
</dbReference>
<evidence type="ECO:0000313" key="3">
    <source>
        <dbReference type="Proteomes" id="UP000199072"/>
    </source>
</evidence>
<feature type="transmembrane region" description="Helical" evidence="1">
    <location>
        <begin position="36"/>
        <end position="61"/>
    </location>
</feature>
<sequence>MLYFILLLPFVIAAVAAYFITIAVRNKLIAKANKHVSLISTATCIISFLLILAAVAFILLYNLRIER</sequence>
<gene>
    <name evidence="2" type="ORF">SAMN05216464_109172</name>
</gene>
<feature type="transmembrane region" description="Helical" evidence="1">
    <location>
        <begin position="6"/>
        <end position="24"/>
    </location>
</feature>
<keyword evidence="1" id="KW-0812">Transmembrane</keyword>
<reference evidence="2 3" key="1">
    <citation type="submission" date="2016-10" db="EMBL/GenBank/DDBJ databases">
        <authorList>
            <person name="de Groot N.N."/>
        </authorList>
    </citation>
    <scope>NUCLEOTIDE SEQUENCE [LARGE SCALE GENOMIC DNA]</scope>
    <source>
        <strain evidence="2 3">47C3B</strain>
    </source>
</reference>
<dbReference type="AlphaFoldDB" id="A0A1G7FQS1"/>
<accession>A0A1G7FQS1</accession>